<name>A0A453SBG0_AEGTS</name>
<dbReference type="AlphaFoldDB" id="A0A453SBG0"/>
<feature type="region of interest" description="Disordered" evidence="1">
    <location>
        <begin position="1"/>
        <end position="37"/>
    </location>
</feature>
<protein>
    <submittedName>
        <fullName evidence="2">Uncharacterized protein</fullName>
    </submittedName>
</protein>
<reference evidence="3" key="1">
    <citation type="journal article" date="2014" name="Science">
        <title>Ancient hybridizations among the ancestral genomes of bread wheat.</title>
        <authorList>
            <consortium name="International Wheat Genome Sequencing Consortium,"/>
            <person name="Marcussen T."/>
            <person name="Sandve S.R."/>
            <person name="Heier L."/>
            <person name="Spannagl M."/>
            <person name="Pfeifer M."/>
            <person name="Jakobsen K.S."/>
            <person name="Wulff B.B."/>
            <person name="Steuernagel B."/>
            <person name="Mayer K.F."/>
            <person name="Olsen O.A."/>
        </authorList>
    </citation>
    <scope>NUCLEOTIDE SEQUENCE [LARGE SCALE GENOMIC DNA]</scope>
    <source>
        <strain evidence="3">cv. AL8/78</strain>
    </source>
</reference>
<dbReference type="EnsemblPlants" id="AET7Gv20881800.21">
    <property type="protein sequence ID" value="AET7Gv20881800.21"/>
    <property type="gene ID" value="AET7Gv20881800"/>
</dbReference>
<evidence type="ECO:0000313" key="3">
    <source>
        <dbReference type="Proteomes" id="UP000015105"/>
    </source>
</evidence>
<dbReference type="Proteomes" id="UP000015105">
    <property type="component" value="Chromosome 7D"/>
</dbReference>
<sequence>SFWTRADGVAAVCETPPPPHNRTKRAGHSQAAALKHEPRPVVFTRRSTLRTPSHCARADAGLSLREEGKRPWRASAM</sequence>
<organism evidence="2 3">
    <name type="scientific">Aegilops tauschii subsp. strangulata</name>
    <name type="common">Goatgrass</name>
    <dbReference type="NCBI Taxonomy" id="200361"/>
    <lineage>
        <taxon>Eukaryota</taxon>
        <taxon>Viridiplantae</taxon>
        <taxon>Streptophyta</taxon>
        <taxon>Embryophyta</taxon>
        <taxon>Tracheophyta</taxon>
        <taxon>Spermatophyta</taxon>
        <taxon>Magnoliopsida</taxon>
        <taxon>Liliopsida</taxon>
        <taxon>Poales</taxon>
        <taxon>Poaceae</taxon>
        <taxon>BOP clade</taxon>
        <taxon>Pooideae</taxon>
        <taxon>Triticodae</taxon>
        <taxon>Triticeae</taxon>
        <taxon>Triticinae</taxon>
        <taxon>Aegilops</taxon>
    </lineage>
</organism>
<reference evidence="2" key="3">
    <citation type="journal article" date="2017" name="Nature">
        <title>Genome sequence of the progenitor of the wheat D genome Aegilops tauschii.</title>
        <authorList>
            <person name="Luo M.C."/>
            <person name="Gu Y.Q."/>
            <person name="Puiu D."/>
            <person name="Wang H."/>
            <person name="Twardziok S.O."/>
            <person name="Deal K.R."/>
            <person name="Huo N."/>
            <person name="Zhu T."/>
            <person name="Wang L."/>
            <person name="Wang Y."/>
            <person name="McGuire P.E."/>
            <person name="Liu S."/>
            <person name="Long H."/>
            <person name="Ramasamy R.K."/>
            <person name="Rodriguez J.C."/>
            <person name="Van S.L."/>
            <person name="Yuan L."/>
            <person name="Wang Z."/>
            <person name="Xia Z."/>
            <person name="Xiao L."/>
            <person name="Anderson O.D."/>
            <person name="Ouyang S."/>
            <person name="Liang Y."/>
            <person name="Zimin A.V."/>
            <person name="Pertea G."/>
            <person name="Qi P."/>
            <person name="Bennetzen J.L."/>
            <person name="Dai X."/>
            <person name="Dawson M.W."/>
            <person name="Muller H.G."/>
            <person name="Kugler K."/>
            <person name="Rivarola-Duarte L."/>
            <person name="Spannagl M."/>
            <person name="Mayer K.F.X."/>
            <person name="Lu F.H."/>
            <person name="Bevan M.W."/>
            <person name="Leroy P."/>
            <person name="Li P."/>
            <person name="You F.M."/>
            <person name="Sun Q."/>
            <person name="Liu Z."/>
            <person name="Lyons E."/>
            <person name="Wicker T."/>
            <person name="Salzberg S.L."/>
            <person name="Devos K.M."/>
            <person name="Dvorak J."/>
        </authorList>
    </citation>
    <scope>NUCLEOTIDE SEQUENCE [LARGE SCALE GENOMIC DNA]</scope>
    <source>
        <strain evidence="2">cv. AL8/78</strain>
    </source>
</reference>
<keyword evidence="3" id="KW-1185">Reference proteome</keyword>
<reference evidence="2" key="5">
    <citation type="journal article" date="2021" name="G3 (Bethesda)">
        <title>Aegilops tauschii genome assembly Aet v5.0 features greater sequence contiguity and improved annotation.</title>
        <authorList>
            <person name="Wang L."/>
            <person name="Zhu T."/>
            <person name="Rodriguez J.C."/>
            <person name="Deal K.R."/>
            <person name="Dubcovsky J."/>
            <person name="McGuire P.E."/>
            <person name="Lux T."/>
            <person name="Spannagl M."/>
            <person name="Mayer K.F.X."/>
            <person name="Baldrich P."/>
            <person name="Meyers B.C."/>
            <person name="Huo N."/>
            <person name="Gu Y.Q."/>
            <person name="Zhou H."/>
            <person name="Devos K.M."/>
            <person name="Bennetzen J.L."/>
            <person name="Unver T."/>
            <person name="Budak H."/>
            <person name="Gulick P.J."/>
            <person name="Galiba G."/>
            <person name="Kalapos B."/>
            <person name="Nelson D.R."/>
            <person name="Li P."/>
            <person name="You F.M."/>
            <person name="Luo M.C."/>
            <person name="Dvorak J."/>
        </authorList>
    </citation>
    <scope>NUCLEOTIDE SEQUENCE [LARGE SCALE GENOMIC DNA]</scope>
    <source>
        <strain evidence="2">cv. AL8/78</strain>
    </source>
</reference>
<dbReference type="Gramene" id="AET7Gv20881800.21">
    <property type="protein sequence ID" value="AET7Gv20881800.21"/>
    <property type="gene ID" value="AET7Gv20881800"/>
</dbReference>
<proteinExistence type="predicted"/>
<evidence type="ECO:0000313" key="2">
    <source>
        <dbReference type="EnsemblPlants" id="AET7Gv20881800.21"/>
    </source>
</evidence>
<reference evidence="2" key="4">
    <citation type="submission" date="2019-03" db="UniProtKB">
        <authorList>
            <consortium name="EnsemblPlants"/>
        </authorList>
    </citation>
    <scope>IDENTIFICATION</scope>
</reference>
<evidence type="ECO:0000256" key="1">
    <source>
        <dbReference type="SAM" id="MobiDB-lite"/>
    </source>
</evidence>
<accession>A0A453SBG0</accession>
<reference evidence="3" key="2">
    <citation type="journal article" date="2017" name="Nat. Plants">
        <title>The Aegilops tauschii genome reveals multiple impacts of transposons.</title>
        <authorList>
            <person name="Zhao G."/>
            <person name="Zou C."/>
            <person name="Li K."/>
            <person name="Wang K."/>
            <person name="Li T."/>
            <person name="Gao L."/>
            <person name="Zhang X."/>
            <person name="Wang H."/>
            <person name="Yang Z."/>
            <person name="Liu X."/>
            <person name="Jiang W."/>
            <person name="Mao L."/>
            <person name="Kong X."/>
            <person name="Jiao Y."/>
            <person name="Jia J."/>
        </authorList>
    </citation>
    <scope>NUCLEOTIDE SEQUENCE [LARGE SCALE GENOMIC DNA]</scope>
    <source>
        <strain evidence="3">cv. AL8/78</strain>
    </source>
</reference>